<gene>
    <name evidence="2" type="ORF">EYC98_00195</name>
</gene>
<feature type="chain" id="PRO_5045367820" description="CopL family metal-binding regulatory protein" evidence="1">
    <location>
        <begin position="28"/>
        <end position="135"/>
    </location>
</feature>
<reference evidence="2" key="1">
    <citation type="submission" date="2019-02" db="EMBL/GenBank/DDBJ databases">
        <authorList>
            <person name="Li S.-H."/>
        </authorList>
    </citation>
    <scope>NUCLEOTIDE SEQUENCE</scope>
    <source>
        <strain evidence="2">IMCC14734</strain>
    </source>
</reference>
<feature type="signal peptide" evidence="1">
    <location>
        <begin position="1"/>
        <end position="27"/>
    </location>
</feature>
<evidence type="ECO:0000313" key="3">
    <source>
        <dbReference type="Proteomes" id="UP001143362"/>
    </source>
</evidence>
<name>A0ABT3TAG2_9GAMM</name>
<dbReference type="Proteomes" id="UP001143362">
    <property type="component" value="Unassembled WGS sequence"/>
</dbReference>
<accession>A0ABT3TAG2</accession>
<evidence type="ECO:0000256" key="1">
    <source>
        <dbReference type="SAM" id="SignalP"/>
    </source>
</evidence>
<sequence>MIRVLGMSLLILGLVFQSLAYAMPDFAADIDSSSLPTTADTAISSAHHAAMAADQDSTAPCHEPVAELEAPGHCADCEGDCANGACASACSLGAAAILGQPALIPHRTAAAPLVAAIEGSRHAVAARIFHPPKHA</sequence>
<protein>
    <recommendedName>
        <fullName evidence="4">CopL family metal-binding regulatory protein</fullName>
    </recommendedName>
</protein>
<evidence type="ECO:0000313" key="2">
    <source>
        <dbReference type="EMBL" id="MCX2979281.1"/>
    </source>
</evidence>
<proteinExistence type="predicted"/>
<dbReference type="RefSeq" id="WP_279243282.1">
    <property type="nucleotide sequence ID" value="NZ_SHNN01000001.1"/>
</dbReference>
<organism evidence="2 3">
    <name type="scientific">Candidatus Litorirhabdus singularis</name>
    <dbReference type="NCBI Taxonomy" id="2518993"/>
    <lineage>
        <taxon>Bacteria</taxon>
        <taxon>Pseudomonadati</taxon>
        <taxon>Pseudomonadota</taxon>
        <taxon>Gammaproteobacteria</taxon>
        <taxon>Cellvibrionales</taxon>
        <taxon>Halieaceae</taxon>
        <taxon>Candidatus Litorirhabdus</taxon>
    </lineage>
</organism>
<evidence type="ECO:0008006" key="4">
    <source>
        <dbReference type="Google" id="ProtNLM"/>
    </source>
</evidence>
<keyword evidence="3" id="KW-1185">Reference proteome</keyword>
<keyword evidence="1" id="KW-0732">Signal</keyword>
<comment type="caution">
    <text evidence="2">The sequence shown here is derived from an EMBL/GenBank/DDBJ whole genome shotgun (WGS) entry which is preliminary data.</text>
</comment>
<dbReference type="EMBL" id="SHNN01000001">
    <property type="protein sequence ID" value="MCX2979281.1"/>
    <property type="molecule type" value="Genomic_DNA"/>
</dbReference>